<evidence type="ECO:0000313" key="9">
    <source>
        <dbReference type="EMBL" id="CAD8842806.1"/>
    </source>
</evidence>
<dbReference type="Pfam" id="PF13850">
    <property type="entry name" value="ERGIC_N"/>
    <property type="match status" value="1"/>
</dbReference>
<dbReference type="PANTHER" id="PTHR10984">
    <property type="entry name" value="ENDOPLASMIC RETICULUM-GOLGI INTERMEDIATE COMPARTMENT PROTEIN"/>
    <property type="match status" value="1"/>
</dbReference>
<accession>A0A7S1F3R1</accession>
<dbReference type="GO" id="GO:0030134">
    <property type="term" value="C:COPII-coated ER to Golgi transport vesicle"/>
    <property type="evidence" value="ECO:0007669"/>
    <property type="project" value="TreeGrafter"/>
</dbReference>
<feature type="transmembrane region" description="Helical" evidence="6">
    <location>
        <begin position="39"/>
        <end position="57"/>
    </location>
</feature>
<evidence type="ECO:0008006" key="10">
    <source>
        <dbReference type="Google" id="ProtNLM"/>
    </source>
</evidence>
<proteinExistence type="inferred from homology"/>
<keyword evidence="3 6" id="KW-0812">Transmembrane</keyword>
<reference evidence="9" key="1">
    <citation type="submission" date="2021-01" db="EMBL/GenBank/DDBJ databases">
        <authorList>
            <person name="Corre E."/>
            <person name="Pelletier E."/>
            <person name="Niang G."/>
            <person name="Scheremetjew M."/>
            <person name="Finn R."/>
            <person name="Kale V."/>
            <person name="Holt S."/>
            <person name="Cochrane G."/>
            <person name="Meng A."/>
            <person name="Brown T."/>
            <person name="Cohen L."/>
        </authorList>
    </citation>
    <scope>NUCLEOTIDE SEQUENCE</scope>
</reference>
<evidence type="ECO:0000259" key="8">
    <source>
        <dbReference type="Pfam" id="PF13850"/>
    </source>
</evidence>
<dbReference type="InterPro" id="IPR039542">
    <property type="entry name" value="Erv_N"/>
</dbReference>
<sequence>MRLRSGANSQPAKPAFVTKLQSFDFYSKVHDDYAVRTKSGGAISVAAMFTIVILFILEFRSYLTEEVLDHIVVDTTLNQKLPIGLNITFPRLLCEEISVDTVDSMGENQVDIHGGIERVDLNSRGHQLESAPRAPSGECQSCVAADTFSCCNTCHELRQAYAEADLPFTEEMVMSPQCQGMVGCQIHGDVLVSKVSGNVHVALGKATVKNGKHIHEFDIKDVTNGFNTSHVIHRLEFGNVVHDMTSPLEGTSKTVLDGAYMFHYYIKLVPTLFKNAAGEVVYTHQYSVTDNEKDVMPKKGELTGLPGVFLVYEFTPFMVKKIVKVVPLSHFLISLCAIIGGVFTVSGLIDTMLYRGFKNMKRAN</sequence>
<evidence type="ECO:0000256" key="3">
    <source>
        <dbReference type="ARBA" id="ARBA00022692"/>
    </source>
</evidence>
<dbReference type="GO" id="GO:0005783">
    <property type="term" value="C:endoplasmic reticulum"/>
    <property type="evidence" value="ECO:0007669"/>
    <property type="project" value="TreeGrafter"/>
</dbReference>
<organism evidence="9">
    <name type="scientific">Noctiluca scintillans</name>
    <name type="common">Sea sparkle</name>
    <name type="synonym">Red tide dinoflagellate</name>
    <dbReference type="NCBI Taxonomy" id="2966"/>
    <lineage>
        <taxon>Eukaryota</taxon>
        <taxon>Sar</taxon>
        <taxon>Alveolata</taxon>
        <taxon>Dinophyceae</taxon>
        <taxon>Noctilucales</taxon>
        <taxon>Noctilucaceae</taxon>
        <taxon>Noctiluca</taxon>
    </lineage>
</organism>
<gene>
    <name evidence="9" type="ORF">NSCI0253_LOCUS17154</name>
</gene>
<dbReference type="PANTHER" id="PTHR10984:SF25">
    <property type="entry name" value="ENDOPLASMIC RETICULUM-GOLGI INTERMEDIATE COMPARTMENT PROTEIN 3"/>
    <property type="match status" value="1"/>
</dbReference>
<dbReference type="AlphaFoldDB" id="A0A7S1F3R1"/>
<evidence type="ECO:0000256" key="1">
    <source>
        <dbReference type="ARBA" id="ARBA00004141"/>
    </source>
</evidence>
<evidence type="ECO:0000259" key="7">
    <source>
        <dbReference type="Pfam" id="PF07970"/>
    </source>
</evidence>
<comment type="subcellular location">
    <subcellularLocation>
        <location evidence="1">Membrane</location>
        <topology evidence="1">Multi-pass membrane protein</topology>
    </subcellularLocation>
</comment>
<protein>
    <recommendedName>
        <fullName evidence="10">Endoplasmic reticulum-Golgi intermediate compartment protein 3</fullName>
    </recommendedName>
</protein>
<evidence type="ECO:0000256" key="5">
    <source>
        <dbReference type="ARBA" id="ARBA00023136"/>
    </source>
</evidence>
<feature type="transmembrane region" description="Helical" evidence="6">
    <location>
        <begin position="331"/>
        <end position="354"/>
    </location>
</feature>
<feature type="domain" description="Endoplasmic reticulum vesicle transporter C-terminal" evidence="7">
    <location>
        <begin position="149"/>
        <end position="350"/>
    </location>
</feature>
<dbReference type="Pfam" id="PF07970">
    <property type="entry name" value="COPIIcoated_ERV"/>
    <property type="match status" value="1"/>
</dbReference>
<feature type="domain" description="Endoplasmic reticulum vesicle transporter N-terminal" evidence="8">
    <location>
        <begin position="20"/>
        <end position="109"/>
    </location>
</feature>
<evidence type="ECO:0000256" key="2">
    <source>
        <dbReference type="ARBA" id="ARBA00005648"/>
    </source>
</evidence>
<keyword evidence="5 6" id="KW-0472">Membrane</keyword>
<dbReference type="EMBL" id="HBFQ01024300">
    <property type="protein sequence ID" value="CAD8842806.1"/>
    <property type="molecule type" value="Transcribed_RNA"/>
</dbReference>
<evidence type="ECO:0000256" key="6">
    <source>
        <dbReference type="SAM" id="Phobius"/>
    </source>
</evidence>
<comment type="similarity">
    <text evidence="2">Belongs to the ERGIC family.</text>
</comment>
<name>A0A7S1F3R1_NOCSC</name>
<dbReference type="InterPro" id="IPR045888">
    <property type="entry name" value="Erv"/>
</dbReference>
<evidence type="ECO:0000256" key="4">
    <source>
        <dbReference type="ARBA" id="ARBA00022989"/>
    </source>
</evidence>
<dbReference type="GO" id="GO:0016020">
    <property type="term" value="C:membrane"/>
    <property type="evidence" value="ECO:0007669"/>
    <property type="project" value="UniProtKB-SubCell"/>
</dbReference>
<keyword evidence="4 6" id="KW-1133">Transmembrane helix</keyword>
<dbReference type="InterPro" id="IPR012936">
    <property type="entry name" value="Erv_C"/>
</dbReference>